<gene>
    <name evidence="2" type="ORF">HPP92_007031</name>
    <name evidence="1" type="ORF">HPP92_007284</name>
</gene>
<evidence type="ECO:0000313" key="1">
    <source>
        <dbReference type="EMBL" id="KAG0488473.1"/>
    </source>
</evidence>
<dbReference type="Proteomes" id="UP000636800">
    <property type="component" value="Chromosome 3"/>
</dbReference>
<proteinExistence type="predicted"/>
<dbReference type="AlphaFoldDB" id="A0A835RDK8"/>
<organism evidence="1 3">
    <name type="scientific">Vanilla planifolia</name>
    <name type="common">Vanilla</name>
    <dbReference type="NCBI Taxonomy" id="51239"/>
    <lineage>
        <taxon>Eukaryota</taxon>
        <taxon>Viridiplantae</taxon>
        <taxon>Streptophyta</taxon>
        <taxon>Embryophyta</taxon>
        <taxon>Tracheophyta</taxon>
        <taxon>Spermatophyta</taxon>
        <taxon>Magnoliopsida</taxon>
        <taxon>Liliopsida</taxon>
        <taxon>Asparagales</taxon>
        <taxon>Orchidaceae</taxon>
        <taxon>Vanilloideae</taxon>
        <taxon>Vanilleae</taxon>
        <taxon>Vanilla</taxon>
    </lineage>
</organism>
<reference evidence="3 4" key="1">
    <citation type="journal article" date="2020" name="Nat. Food">
        <title>A phased Vanilla planifolia genome enables genetic improvement of flavour and production.</title>
        <authorList>
            <person name="Hasing T."/>
            <person name="Tang H."/>
            <person name="Brym M."/>
            <person name="Khazi F."/>
            <person name="Huang T."/>
            <person name="Chambers A.H."/>
        </authorList>
    </citation>
    <scope>NUCLEOTIDE SEQUENCE [LARGE SCALE GENOMIC DNA]</scope>
    <source>
        <tissue evidence="1">Leaf</tissue>
    </source>
</reference>
<evidence type="ECO:0000313" key="3">
    <source>
        <dbReference type="Proteomes" id="UP000636800"/>
    </source>
</evidence>
<dbReference type="Proteomes" id="UP000639772">
    <property type="component" value="Chromosome 3"/>
</dbReference>
<sequence>MVVQEQLHDGAARFLRLSSPFSLSLLCLSLSPPFFIWLRNPFGPKLVQEFWIRCISRLQKLESSKEGRVGKALGSGTDKN</sequence>
<evidence type="ECO:0000313" key="4">
    <source>
        <dbReference type="Proteomes" id="UP000639772"/>
    </source>
</evidence>
<dbReference type="EMBL" id="JADCNL010000003">
    <property type="protein sequence ID" value="KAG0488473.1"/>
    <property type="molecule type" value="Genomic_DNA"/>
</dbReference>
<evidence type="ECO:0000313" key="2">
    <source>
        <dbReference type="EMBL" id="KAG0490168.1"/>
    </source>
</evidence>
<dbReference type="EMBL" id="JADCNM010000003">
    <property type="protein sequence ID" value="KAG0490168.1"/>
    <property type="molecule type" value="Genomic_DNA"/>
</dbReference>
<comment type="caution">
    <text evidence="1">The sequence shown here is derived from an EMBL/GenBank/DDBJ whole genome shotgun (WGS) entry which is preliminary data.</text>
</comment>
<keyword evidence="3" id="KW-1185">Reference proteome</keyword>
<name>A0A835RDK8_VANPL</name>
<protein>
    <submittedName>
        <fullName evidence="1">Uncharacterized protein</fullName>
    </submittedName>
</protein>
<accession>A0A835RDK8</accession>